<dbReference type="InterPro" id="IPR037944">
    <property type="entry name" value="PRX5-like"/>
</dbReference>
<dbReference type="Pfam" id="PF08534">
    <property type="entry name" value="Redoxin"/>
    <property type="match status" value="1"/>
</dbReference>
<dbReference type="InterPro" id="IPR013766">
    <property type="entry name" value="Thioredoxin_domain"/>
</dbReference>
<dbReference type="PANTHER" id="PTHR10430">
    <property type="entry name" value="PEROXIREDOXIN"/>
    <property type="match status" value="1"/>
</dbReference>
<evidence type="ECO:0000256" key="2">
    <source>
        <dbReference type="ARBA" id="ARBA00023002"/>
    </source>
</evidence>
<evidence type="ECO:0000259" key="4">
    <source>
        <dbReference type="PROSITE" id="PS51352"/>
    </source>
</evidence>
<sequence length="161" mass="16681">MMISVGDALPDVTLLEMGSDGPVPVSLGARLKGRRVVIFGLPGAFTGVCSTSHVPSFIRTRSGFAEKGVDEVICLAVNDPFVMGAWGETTGARAAGITMLADAAGAFTQAIGMDYSAPERGLIGRSKRYALLAEDGVVTLWHPEPDRGCSISGGEALLDAI</sequence>
<comment type="catalytic activity">
    <reaction evidence="3">
        <text>a hydroperoxide + 2 glutathione = an alcohol + glutathione disulfide + H2O</text>
        <dbReference type="Rhea" id="RHEA:62632"/>
        <dbReference type="ChEBI" id="CHEBI:15377"/>
        <dbReference type="ChEBI" id="CHEBI:30879"/>
        <dbReference type="ChEBI" id="CHEBI:35924"/>
        <dbReference type="ChEBI" id="CHEBI:57925"/>
        <dbReference type="ChEBI" id="CHEBI:58297"/>
        <dbReference type="EC" id="1.11.1.27"/>
    </reaction>
</comment>
<dbReference type="EC" id="1.11.1.27" evidence="3"/>
<evidence type="ECO:0000256" key="1">
    <source>
        <dbReference type="ARBA" id="ARBA00022559"/>
    </source>
</evidence>
<comment type="caution">
    <text evidence="5">The sequence shown here is derived from an EMBL/GenBank/DDBJ whole genome shotgun (WGS) entry which is preliminary data.</text>
</comment>
<dbReference type="PROSITE" id="PS51352">
    <property type="entry name" value="THIOREDOXIN_2"/>
    <property type="match status" value="1"/>
</dbReference>
<keyword evidence="6" id="KW-1185">Reference proteome</keyword>
<dbReference type="Gene3D" id="3.40.30.10">
    <property type="entry name" value="Glutaredoxin"/>
    <property type="match status" value="1"/>
</dbReference>
<keyword evidence="3" id="KW-0676">Redox-active center</keyword>
<keyword evidence="3" id="KW-0049">Antioxidant</keyword>
<reference evidence="5 6" key="1">
    <citation type="submission" date="2022-10" db="EMBL/GenBank/DDBJ databases">
        <title>Defluviimonas sp. nov., isolated from ocean surface water.</title>
        <authorList>
            <person name="He W."/>
            <person name="Wang L."/>
            <person name="Zhang D.-F."/>
        </authorList>
    </citation>
    <scope>NUCLEOTIDE SEQUENCE [LARGE SCALE GENOMIC DNA]</scope>
    <source>
        <strain evidence="5 6">WL0075</strain>
    </source>
</reference>
<keyword evidence="2 3" id="KW-0560">Oxidoreductase</keyword>
<dbReference type="InterPro" id="IPR036249">
    <property type="entry name" value="Thioredoxin-like_sf"/>
</dbReference>
<dbReference type="CDD" id="cd03013">
    <property type="entry name" value="PRX5_like"/>
    <property type="match status" value="1"/>
</dbReference>
<evidence type="ECO:0000313" key="6">
    <source>
        <dbReference type="Proteomes" id="UP001652503"/>
    </source>
</evidence>
<dbReference type="PANTHER" id="PTHR10430:SF16">
    <property type="entry name" value="PEROXIREDOXIN-5, MITOCHONDRIAL"/>
    <property type="match status" value="1"/>
</dbReference>
<dbReference type="InterPro" id="IPR013740">
    <property type="entry name" value="Redoxin"/>
</dbReference>
<dbReference type="EMBL" id="JAOWLA010000003">
    <property type="protein sequence ID" value="MCV2864120.1"/>
    <property type="molecule type" value="Genomic_DNA"/>
</dbReference>
<gene>
    <name evidence="5" type="ORF">OE647_05110</name>
</gene>
<protein>
    <recommendedName>
        <fullName evidence="3">Glutathione-dependent peroxiredoxin</fullName>
        <ecNumber evidence="3">1.11.1.27</ecNumber>
    </recommendedName>
</protein>
<proteinExistence type="inferred from homology"/>
<comment type="function">
    <text evidence="3">Thiol-specific peroxidase that catalyzes the reduction of hydrogen peroxide and organic hydroperoxides to water and alcohols, respectively. Plays a role in cell protection against oxidative stress by detoxifying peroxides.</text>
</comment>
<dbReference type="SUPFAM" id="SSF52833">
    <property type="entry name" value="Thioredoxin-like"/>
    <property type="match status" value="1"/>
</dbReference>
<feature type="domain" description="Thioredoxin" evidence="4">
    <location>
        <begin position="3"/>
        <end position="161"/>
    </location>
</feature>
<accession>A0ABT2YZ06</accession>
<keyword evidence="1 3" id="KW-0575">Peroxidase</keyword>
<dbReference type="Proteomes" id="UP001652503">
    <property type="component" value="Unassembled WGS sequence"/>
</dbReference>
<name>A0ABT2YZ06_9RHOB</name>
<dbReference type="RefSeq" id="WP_263720590.1">
    <property type="nucleotide sequence ID" value="NZ_JAOWLA010000003.1"/>
</dbReference>
<evidence type="ECO:0000313" key="5">
    <source>
        <dbReference type="EMBL" id="MCV2864120.1"/>
    </source>
</evidence>
<evidence type="ECO:0000256" key="3">
    <source>
        <dbReference type="RuleBase" id="RU366011"/>
    </source>
</evidence>
<organism evidence="5 6">
    <name type="scientific">Albidovulum sediminicola</name>
    <dbReference type="NCBI Taxonomy" id="2984331"/>
    <lineage>
        <taxon>Bacteria</taxon>
        <taxon>Pseudomonadati</taxon>
        <taxon>Pseudomonadota</taxon>
        <taxon>Alphaproteobacteria</taxon>
        <taxon>Rhodobacterales</taxon>
        <taxon>Paracoccaceae</taxon>
        <taxon>Albidovulum</taxon>
    </lineage>
</organism>
<comment type="similarity">
    <text evidence="3">Belongs to the peroxiredoxin family. Prx5 subfamily.</text>
</comment>